<accession>A0A139IEJ8</accession>
<evidence type="ECO:0000313" key="3">
    <source>
        <dbReference type="EMBL" id="KXT13178.1"/>
    </source>
</evidence>
<feature type="compositionally biased region" description="Polar residues" evidence="1">
    <location>
        <begin position="152"/>
        <end position="201"/>
    </location>
</feature>
<organism evidence="3 4">
    <name type="scientific">Pseudocercospora musae</name>
    <dbReference type="NCBI Taxonomy" id="113226"/>
    <lineage>
        <taxon>Eukaryota</taxon>
        <taxon>Fungi</taxon>
        <taxon>Dikarya</taxon>
        <taxon>Ascomycota</taxon>
        <taxon>Pezizomycotina</taxon>
        <taxon>Dothideomycetes</taxon>
        <taxon>Dothideomycetidae</taxon>
        <taxon>Mycosphaerellales</taxon>
        <taxon>Mycosphaerellaceae</taxon>
        <taxon>Pseudocercospora</taxon>
    </lineage>
</organism>
<evidence type="ECO:0000256" key="1">
    <source>
        <dbReference type="SAM" id="MobiDB-lite"/>
    </source>
</evidence>
<dbReference type="EMBL" id="LFZO01000127">
    <property type="protein sequence ID" value="KXT13178.1"/>
    <property type="molecule type" value="Genomic_DNA"/>
</dbReference>
<keyword evidence="4" id="KW-1185">Reference proteome</keyword>
<keyword evidence="2" id="KW-0732">Signal</keyword>
<dbReference type="Proteomes" id="UP000073492">
    <property type="component" value="Unassembled WGS sequence"/>
</dbReference>
<evidence type="ECO:0000313" key="4">
    <source>
        <dbReference type="Proteomes" id="UP000073492"/>
    </source>
</evidence>
<sequence>MFALFLVALLGLAQAYTCPPTTTTITVTQTTDFVFVTATATPQVLTTTYFSVVYSTSTSTIYYRKRDVSTSSGTLSATASDLYGTQSVSDDSQTATCPPVKTVYTTTTVASTTVTATADLPRSILTVSAVTTAVIVTRYLPLAQPLRRLQNIPPTTSDMPESSSPSLNSTPEASEPTQAADTTSAVDTAPTQQPALTSTFPASELPDVSPSETIPAPPVTTSIPQLSTYTSTPAIPSARAPYVAQTVAVYLPSMAPNSTDIGSYILSGLNPSQTTTGTPSPEPYTGAADKSHAIDRRGLFGAARVGILLLVG</sequence>
<feature type="chain" id="PRO_5012791476" evidence="2">
    <location>
        <begin position="16"/>
        <end position="312"/>
    </location>
</feature>
<dbReference type="AlphaFoldDB" id="A0A139IEJ8"/>
<gene>
    <name evidence="3" type="ORF">AC579_9375</name>
</gene>
<name>A0A139IEJ8_9PEZI</name>
<protein>
    <submittedName>
        <fullName evidence="3">Uncharacterized protein</fullName>
    </submittedName>
</protein>
<feature type="region of interest" description="Disordered" evidence="1">
    <location>
        <begin position="150"/>
        <end position="226"/>
    </location>
</feature>
<proteinExistence type="predicted"/>
<evidence type="ECO:0000256" key="2">
    <source>
        <dbReference type="SAM" id="SignalP"/>
    </source>
</evidence>
<reference evidence="3 4" key="1">
    <citation type="submission" date="2015-07" db="EMBL/GenBank/DDBJ databases">
        <title>Comparative genomics of the Sigatoka disease complex on banana suggests a link between parallel evolutionary changes in Pseudocercospora fijiensis and Pseudocercospora eumusae and increased virulence on the banana host.</title>
        <authorList>
            <person name="Chang T.-C."/>
            <person name="Salvucci A."/>
            <person name="Crous P.W."/>
            <person name="Stergiopoulos I."/>
        </authorList>
    </citation>
    <scope>NUCLEOTIDE SEQUENCE [LARGE SCALE GENOMIC DNA]</scope>
    <source>
        <strain evidence="3 4">CBS 116634</strain>
    </source>
</reference>
<feature type="signal peptide" evidence="2">
    <location>
        <begin position="1"/>
        <end position="15"/>
    </location>
</feature>
<comment type="caution">
    <text evidence="3">The sequence shown here is derived from an EMBL/GenBank/DDBJ whole genome shotgun (WGS) entry which is preliminary data.</text>
</comment>